<sequence>MKLYKQFLRVPDTKTINKTHFEEETMSFAYGLLQIVPTIAENREEKQKRAMQADFMQVVDREMGAFCERKAAEYGITRGMNLIELQVSITRDQCCCEELLMKNEEALPFLEKEREELMARRDAMFDRLQRLPVEGEFALDRSEVRIGRRECRTSTADGRNALLSKAEKYLENSVLDFPTEEYLQRAYNSISNIIGEMDKDIAIQQKGVSGEKEVNEQLRLYEGKYRILQNIVLESADSQGNTSEVDVYIITDRGLVVVEVKNYGNENQRLHITNDGRWVMEDIHNGNILRRIDSPVEQNTRHCLAVERLLAQELGEDCHIPVIPVIFIANNKVSIHNESRSSVIRVSEFYTFINSVQGTDTLSGEMQEKIENLLKEHNIGARDFPVKSRRRMVGLLEEVEAVFTNYVLYNNEVAEEYQKAIIRNTPVYEKKKRKWKKPSTMTIILCLLPYLPILLFDWTPEFRMVLLAGYTMMLFNIPVGLFAAVLLFFILIL</sequence>
<dbReference type="Proteomes" id="UP000236311">
    <property type="component" value="Unassembled WGS sequence"/>
</dbReference>
<proteinExistence type="predicted"/>
<feature type="transmembrane region" description="Helical" evidence="1">
    <location>
        <begin position="470"/>
        <end position="492"/>
    </location>
</feature>
<evidence type="ECO:0000313" key="3">
    <source>
        <dbReference type="EMBL" id="SOY27575.1"/>
    </source>
</evidence>
<feature type="domain" description="NERD" evidence="2">
    <location>
        <begin position="206"/>
        <end position="329"/>
    </location>
</feature>
<accession>A0A2K4ZAT1</accession>
<organism evidence="3 4">
    <name type="scientific">Acetatifactor muris</name>
    <dbReference type="NCBI Taxonomy" id="879566"/>
    <lineage>
        <taxon>Bacteria</taxon>
        <taxon>Bacillati</taxon>
        <taxon>Bacillota</taxon>
        <taxon>Clostridia</taxon>
        <taxon>Lachnospirales</taxon>
        <taxon>Lachnospiraceae</taxon>
        <taxon>Acetatifactor</taxon>
    </lineage>
</organism>
<dbReference type="PROSITE" id="PS50965">
    <property type="entry name" value="NERD"/>
    <property type="match status" value="1"/>
</dbReference>
<keyword evidence="1" id="KW-1133">Transmembrane helix</keyword>
<dbReference type="InterPro" id="IPR011528">
    <property type="entry name" value="NERD"/>
</dbReference>
<name>A0A2K4ZAT1_9FIRM</name>
<evidence type="ECO:0000259" key="2">
    <source>
        <dbReference type="PROSITE" id="PS50965"/>
    </source>
</evidence>
<dbReference type="AlphaFoldDB" id="A0A2K4ZAT1"/>
<protein>
    <submittedName>
        <fullName evidence="3">Nuclease-related domain protein</fullName>
    </submittedName>
</protein>
<keyword evidence="1" id="KW-0472">Membrane</keyword>
<keyword evidence="4" id="KW-1185">Reference proteome</keyword>
<dbReference type="EMBL" id="OFSM01000001">
    <property type="protein sequence ID" value="SOY27575.1"/>
    <property type="molecule type" value="Genomic_DNA"/>
</dbReference>
<evidence type="ECO:0000256" key="1">
    <source>
        <dbReference type="SAM" id="Phobius"/>
    </source>
</evidence>
<evidence type="ECO:0000313" key="4">
    <source>
        <dbReference type="Proteomes" id="UP000236311"/>
    </source>
</evidence>
<dbReference type="Pfam" id="PF08378">
    <property type="entry name" value="NERD"/>
    <property type="match status" value="1"/>
</dbReference>
<dbReference type="OrthoDB" id="9776650at2"/>
<feature type="transmembrane region" description="Helical" evidence="1">
    <location>
        <begin position="440"/>
        <end position="458"/>
    </location>
</feature>
<gene>
    <name evidence="3" type="ORF">AMURIS_00279</name>
</gene>
<reference evidence="3 4" key="1">
    <citation type="submission" date="2018-01" db="EMBL/GenBank/DDBJ databases">
        <authorList>
            <person name="Gaut B.S."/>
            <person name="Morton B.R."/>
            <person name="Clegg M.T."/>
            <person name="Duvall M.R."/>
        </authorList>
    </citation>
    <scope>NUCLEOTIDE SEQUENCE [LARGE SCALE GENOMIC DNA]</scope>
    <source>
        <strain evidence="3">GP69</strain>
    </source>
</reference>
<keyword evidence="1" id="KW-0812">Transmembrane</keyword>